<keyword evidence="4 6" id="KW-1133">Transmembrane helix</keyword>
<dbReference type="GO" id="GO:0005886">
    <property type="term" value="C:plasma membrane"/>
    <property type="evidence" value="ECO:0007669"/>
    <property type="project" value="UniProtKB-SubCell"/>
</dbReference>
<evidence type="ECO:0000256" key="3">
    <source>
        <dbReference type="ARBA" id="ARBA00022692"/>
    </source>
</evidence>
<evidence type="ECO:0000313" key="9">
    <source>
        <dbReference type="Proteomes" id="UP001301797"/>
    </source>
</evidence>
<feature type="transmembrane region" description="Helical" evidence="6">
    <location>
        <begin position="330"/>
        <end position="356"/>
    </location>
</feature>
<dbReference type="EMBL" id="CP043875">
    <property type="protein sequence ID" value="WOF17232.1"/>
    <property type="molecule type" value="Genomic_DNA"/>
</dbReference>
<dbReference type="GeneID" id="85230778"/>
<evidence type="ECO:0000256" key="1">
    <source>
        <dbReference type="ARBA" id="ARBA00004651"/>
    </source>
</evidence>
<organism evidence="8 9">
    <name type="scientific">Methanochimaera problematica</name>
    <dbReference type="NCBI Taxonomy" id="2609417"/>
    <lineage>
        <taxon>Archaea</taxon>
        <taxon>Methanobacteriati</taxon>
        <taxon>Methanobacteriota</taxon>
        <taxon>Stenosarchaea group</taxon>
        <taxon>Methanomicrobia</taxon>
        <taxon>Methanomicrobiales</taxon>
        <taxon>Methanomicrobiaceae</taxon>
        <taxon>Methanochimaera</taxon>
    </lineage>
</organism>
<dbReference type="InterPro" id="IPR050545">
    <property type="entry name" value="Mycobact_MmpL"/>
</dbReference>
<gene>
    <name evidence="8" type="ORF">F1737_11370</name>
</gene>
<feature type="transmembrane region" description="Helical" evidence="6">
    <location>
        <begin position="229"/>
        <end position="251"/>
    </location>
</feature>
<dbReference type="Gene3D" id="1.20.1640.10">
    <property type="entry name" value="Multidrug efflux transporter AcrB transmembrane domain"/>
    <property type="match status" value="2"/>
</dbReference>
<dbReference type="NCBIfam" id="TIGR00921">
    <property type="entry name" value="2A067"/>
    <property type="match status" value="1"/>
</dbReference>
<dbReference type="InterPro" id="IPR000731">
    <property type="entry name" value="SSD"/>
</dbReference>
<dbReference type="AlphaFoldDB" id="A0AA97FE83"/>
<dbReference type="InterPro" id="IPR001036">
    <property type="entry name" value="Acrflvin-R"/>
</dbReference>
<feature type="transmembrane region" description="Helical" evidence="6">
    <location>
        <begin position="389"/>
        <end position="407"/>
    </location>
</feature>
<proteinExistence type="predicted"/>
<evidence type="ECO:0000256" key="5">
    <source>
        <dbReference type="ARBA" id="ARBA00023136"/>
    </source>
</evidence>
<dbReference type="GO" id="GO:0022857">
    <property type="term" value="F:transmembrane transporter activity"/>
    <property type="evidence" value="ECO:0007669"/>
    <property type="project" value="InterPro"/>
</dbReference>
<feature type="transmembrane region" description="Helical" evidence="6">
    <location>
        <begin position="610"/>
        <end position="629"/>
    </location>
</feature>
<feature type="transmembrane region" description="Helical" evidence="6">
    <location>
        <begin position="704"/>
        <end position="730"/>
    </location>
</feature>
<dbReference type="PANTHER" id="PTHR33406">
    <property type="entry name" value="MEMBRANE PROTEIN MJ1562-RELATED"/>
    <property type="match status" value="1"/>
</dbReference>
<dbReference type="Pfam" id="PF03176">
    <property type="entry name" value="MMPL"/>
    <property type="match status" value="2"/>
</dbReference>
<feature type="transmembrane region" description="Helical" evidence="6">
    <location>
        <begin position="582"/>
        <end position="598"/>
    </location>
</feature>
<keyword evidence="2" id="KW-1003">Cell membrane</keyword>
<feature type="domain" description="SSD" evidence="7">
    <location>
        <begin position="233"/>
        <end position="355"/>
    </location>
</feature>
<protein>
    <submittedName>
        <fullName evidence="8">RND family transporter</fullName>
    </submittedName>
</protein>
<keyword evidence="9" id="KW-1185">Reference proteome</keyword>
<feature type="transmembrane region" description="Helical" evidence="6">
    <location>
        <begin position="200"/>
        <end position="222"/>
    </location>
</feature>
<dbReference type="RefSeq" id="WP_317136695.1">
    <property type="nucleotide sequence ID" value="NZ_CP043875.1"/>
</dbReference>
<accession>A0AA97FE83</accession>
<reference evidence="8 9" key="1">
    <citation type="submission" date="2019-09" db="EMBL/GenBank/DDBJ databases">
        <title>The complete genome of Methanoplanus sp. FWC-SCC4.</title>
        <authorList>
            <person name="Chen S.-C."/>
            <person name="Zhou Y.-Z."/>
            <person name="Lai M.-C."/>
        </authorList>
    </citation>
    <scope>NUCLEOTIDE SEQUENCE [LARGE SCALE GENOMIC DNA]</scope>
    <source>
        <strain evidence="8 9">FWC-SCC4</strain>
    </source>
</reference>
<name>A0AA97FE83_9EURY</name>
<evidence type="ECO:0000313" key="8">
    <source>
        <dbReference type="EMBL" id="WOF17232.1"/>
    </source>
</evidence>
<evidence type="ECO:0000256" key="4">
    <source>
        <dbReference type="ARBA" id="ARBA00022989"/>
    </source>
</evidence>
<evidence type="ECO:0000256" key="2">
    <source>
        <dbReference type="ARBA" id="ARBA00022475"/>
    </source>
</evidence>
<dbReference type="PANTHER" id="PTHR33406:SF13">
    <property type="entry name" value="MEMBRANE PROTEIN YDFJ"/>
    <property type="match status" value="1"/>
</dbReference>
<feature type="transmembrane region" description="Helical" evidence="6">
    <location>
        <begin position="304"/>
        <end position="324"/>
    </location>
</feature>
<sequence>MNTIYAHTACFIFRHHKIVLAAMLVLFAAALLTLPQIQFQSSSDQYLDKSTPEGLRYDQYSEQFVSDTFILLIQTANPTDYTLLQDLLVLEEEIKRLEYVTETISAADGLMMINDGMLPENQKQTDILLSKLPNDVKNKFVPDSQTGLAYVKIKQGISTDTSSSILPNLKTLVAEANLPPGVSIEITGSTPYSVELQSEMVMSGVILIAGAFILMLIVLFILFSNMRHWYLPIVLLLFGLMYTFALLSILGVKINNGAIASFPILLGLGIDYAVQFQARFDEERREGLSIEKANERTLSNTGPAVLLAMLATMMGFIAMFISPVPMIETFAIVSIIGVSCCYLTSLFGFPALAIILDYKPKDTEQAKSVILMNKYNMLLEGMVGKVSRFAVPILIIAAVFAFIGISADPSIPIDTDTKSMAPAGLPAQIALDKVQDVSGSVTPFPMYIRGDSLQTPEVVKWIDSYGTTELENYDEITGVSSIATLIKQYNGGEIPDDQGSLNRILSMIPDDKKEEYIRGDNEAVISFSTKILTIDEQNELKKQAVKDFEWSEPPAQISIYPTGDFDLYTNLMDQIAASKEKMTNIGYILIFLFLALAYRKIEAITPIVPIIYIVGWNAVAMILIGLHYNPISACLGSMTIGVASEYTILVMERYIEEKETANSRTDAIKTSVKKIGSAVTVSGLVTASGFSALMLSAFPIVSSFGLSTVIAVVFSLIGAVVIMPAVLTLIASAEDKISKREHTV</sequence>
<feature type="domain" description="SSD" evidence="7">
    <location>
        <begin position="590"/>
        <end position="729"/>
    </location>
</feature>
<comment type="subcellular location">
    <subcellularLocation>
        <location evidence="1">Cell membrane</location>
        <topology evidence="1">Multi-pass membrane protein</topology>
    </subcellularLocation>
</comment>
<dbReference type="KEGG" id="mefw:F1737_11370"/>
<keyword evidence="3 6" id="KW-0812">Transmembrane</keyword>
<dbReference type="SUPFAM" id="SSF82866">
    <property type="entry name" value="Multidrug efflux transporter AcrB transmembrane domain"/>
    <property type="match status" value="2"/>
</dbReference>
<feature type="transmembrane region" description="Helical" evidence="6">
    <location>
        <begin position="675"/>
        <end position="698"/>
    </location>
</feature>
<dbReference type="Proteomes" id="UP001301797">
    <property type="component" value="Chromosome"/>
</dbReference>
<keyword evidence="5 6" id="KW-0472">Membrane</keyword>
<dbReference type="PROSITE" id="PS50156">
    <property type="entry name" value="SSD"/>
    <property type="match status" value="2"/>
</dbReference>
<dbReference type="InterPro" id="IPR004869">
    <property type="entry name" value="MMPL_dom"/>
</dbReference>
<evidence type="ECO:0000256" key="6">
    <source>
        <dbReference type="SAM" id="Phobius"/>
    </source>
</evidence>
<evidence type="ECO:0000259" key="7">
    <source>
        <dbReference type="PROSITE" id="PS50156"/>
    </source>
</evidence>
<dbReference type="PRINTS" id="PR00702">
    <property type="entry name" value="ACRIFLAVINRP"/>
</dbReference>